<dbReference type="InterPro" id="IPR001789">
    <property type="entry name" value="Sig_transdc_resp-reg_receiver"/>
</dbReference>
<dbReference type="InterPro" id="IPR050595">
    <property type="entry name" value="Bact_response_regulator"/>
</dbReference>
<dbReference type="PROSITE" id="PS50110">
    <property type="entry name" value="RESPONSE_REGULATORY"/>
    <property type="match status" value="1"/>
</dbReference>
<proteinExistence type="predicted"/>
<evidence type="ECO:0000256" key="1">
    <source>
        <dbReference type="ARBA" id="ARBA00022553"/>
    </source>
</evidence>
<keyword evidence="1 2" id="KW-0597">Phosphoprotein</keyword>
<dbReference type="PANTHER" id="PTHR44591">
    <property type="entry name" value="STRESS RESPONSE REGULATOR PROTEIN 1"/>
    <property type="match status" value="1"/>
</dbReference>
<feature type="domain" description="Response regulatory" evidence="3">
    <location>
        <begin position="13"/>
        <end position="127"/>
    </location>
</feature>
<evidence type="ECO:0000259" key="3">
    <source>
        <dbReference type="PROSITE" id="PS50110"/>
    </source>
</evidence>
<comment type="caution">
    <text evidence="4">The sequence shown here is derived from an EMBL/GenBank/DDBJ whole genome shotgun (WGS) entry which is preliminary data.</text>
</comment>
<protein>
    <submittedName>
        <fullName evidence="4">Chemotaxis protein CheY</fullName>
    </submittedName>
</protein>
<evidence type="ECO:0000313" key="4">
    <source>
        <dbReference type="EMBL" id="KMS52549.1"/>
    </source>
</evidence>
<dbReference type="SUPFAM" id="SSF52172">
    <property type="entry name" value="CheY-like"/>
    <property type="match status" value="1"/>
</dbReference>
<evidence type="ECO:0000256" key="2">
    <source>
        <dbReference type="PROSITE-ProRule" id="PRU00169"/>
    </source>
</evidence>
<dbReference type="RefSeq" id="WP_059152635.1">
    <property type="nucleotide sequence ID" value="NZ_KQ130456.1"/>
</dbReference>
<dbReference type="OrthoDB" id="9782655at2"/>
<dbReference type="PANTHER" id="PTHR44591:SF25">
    <property type="entry name" value="CHEMOTAXIS TWO-COMPONENT RESPONSE REGULATOR"/>
    <property type="match status" value="1"/>
</dbReference>
<accession>A0A0J7XLM1</accession>
<dbReference type="Proteomes" id="UP000052268">
    <property type="component" value="Unassembled WGS sequence"/>
</dbReference>
<dbReference type="AlphaFoldDB" id="A0A0J7XLM1"/>
<feature type="modified residue" description="4-aspartylphosphate" evidence="2">
    <location>
        <position position="62"/>
    </location>
</feature>
<dbReference type="GO" id="GO:0000160">
    <property type="term" value="P:phosphorelay signal transduction system"/>
    <property type="evidence" value="ECO:0007669"/>
    <property type="project" value="InterPro"/>
</dbReference>
<dbReference type="PATRIC" id="fig|1114963.3.peg.3564"/>
<gene>
    <name evidence="4" type="ORF">V474_23585</name>
</gene>
<dbReference type="Pfam" id="PF00072">
    <property type="entry name" value="Response_reg"/>
    <property type="match status" value="1"/>
</dbReference>
<dbReference type="Gene3D" id="3.40.50.2300">
    <property type="match status" value="1"/>
</dbReference>
<dbReference type="InterPro" id="IPR011006">
    <property type="entry name" value="CheY-like_superfamily"/>
</dbReference>
<sequence>MTPEKILVAPSPLIAIVDDDSGVRGSLDSLLRSAGMRGIGFAHAEDLLASTFSERVACVVTDLHMPGMTGLELQSEMTRRGCAAPVILMTAFPTEAAQNQAMAGGATAFLVKPIDPDALLDAIESVLP</sequence>
<reference evidence="4 5" key="1">
    <citation type="journal article" date="2015" name="G3 (Bethesda)">
        <title>Insights into Ongoing Evolution of the Hexachlorocyclohexane Catabolic Pathway from Comparative Genomics of Ten Sphingomonadaceae Strains.</title>
        <authorList>
            <person name="Pearce S.L."/>
            <person name="Oakeshott J.G."/>
            <person name="Pandey G."/>
        </authorList>
    </citation>
    <scope>NUCLEOTIDE SEQUENCE [LARGE SCALE GENOMIC DNA]</scope>
    <source>
        <strain evidence="4 5">LL02</strain>
    </source>
</reference>
<dbReference type="EMBL" id="JACU01000008">
    <property type="protein sequence ID" value="KMS52549.1"/>
    <property type="molecule type" value="Genomic_DNA"/>
</dbReference>
<organism evidence="4 5">
    <name type="scientific">Novosphingobium barchaimii LL02</name>
    <dbReference type="NCBI Taxonomy" id="1114963"/>
    <lineage>
        <taxon>Bacteria</taxon>
        <taxon>Pseudomonadati</taxon>
        <taxon>Pseudomonadota</taxon>
        <taxon>Alphaproteobacteria</taxon>
        <taxon>Sphingomonadales</taxon>
        <taxon>Sphingomonadaceae</taxon>
        <taxon>Novosphingobium</taxon>
    </lineage>
</organism>
<dbReference type="SMART" id="SM00448">
    <property type="entry name" value="REC"/>
    <property type="match status" value="1"/>
</dbReference>
<evidence type="ECO:0000313" key="5">
    <source>
        <dbReference type="Proteomes" id="UP000052268"/>
    </source>
</evidence>
<keyword evidence="5" id="KW-1185">Reference proteome</keyword>
<name>A0A0J7XLM1_9SPHN</name>